<feature type="domain" description="SnoaL-like" evidence="1">
    <location>
        <begin position="15"/>
        <end position="112"/>
    </location>
</feature>
<evidence type="ECO:0000313" key="2">
    <source>
        <dbReference type="EMBL" id="SFP02251.1"/>
    </source>
</evidence>
<dbReference type="RefSeq" id="WP_017009830.1">
    <property type="nucleotide sequence ID" value="NZ_FOWR01000006.1"/>
</dbReference>
<dbReference type="Gene3D" id="3.10.450.50">
    <property type="match status" value="1"/>
</dbReference>
<name>A0A1I5LZS4_9GAMM</name>
<reference evidence="2 3" key="1">
    <citation type="submission" date="2016-10" db="EMBL/GenBank/DDBJ databases">
        <authorList>
            <person name="de Groot N.N."/>
        </authorList>
    </citation>
    <scope>NUCLEOTIDE SEQUENCE [LARGE SCALE GENOMIC DNA]</scope>
    <source>
        <strain evidence="2 3">DSM 15893</strain>
    </source>
</reference>
<accession>A0A1I5LZS4</accession>
<gene>
    <name evidence="2" type="ORF">SAMN03084138_01136</name>
</gene>
<evidence type="ECO:0000259" key="1">
    <source>
        <dbReference type="Pfam" id="PF12680"/>
    </source>
</evidence>
<dbReference type="InterPro" id="IPR032710">
    <property type="entry name" value="NTF2-like_dom_sf"/>
</dbReference>
<evidence type="ECO:0000313" key="3">
    <source>
        <dbReference type="Proteomes" id="UP000182692"/>
    </source>
</evidence>
<dbReference type="InterPro" id="IPR037401">
    <property type="entry name" value="SnoaL-like"/>
</dbReference>
<dbReference type="OrthoDB" id="1157330at2"/>
<dbReference type="STRING" id="1121869.SAMN03084138_01136"/>
<protein>
    <submittedName>
        <fullName evidence="2">SnoaL-like domain-containing protein</fullName>
    </submittedName>
</protein>
<dbReference type="GeneID" id="35872312"/>
<sequence>MNNSEELSIYNAGIKAWQDAFNNQDAAGCAAQYADHTTLMVARPFGEFTGHEEIQAFWQQIIDQGFTDVEYTNVTWKPAEGDEGYILCADWTMNKAFGVVHHEHWKIQEDGKARLVFDEFEVQGER</sequence>
<proteinExistence type="predicted"/>
<dbReference type="EMBL" id="FOWR01000006">
    <property type="protein sequence ID" value="SFP02251.1"/>
    <property type="molecule type" value="Genomic_DNA"/>
</dbReference>
<dbReference type="Pfam" id="PF12680">
    <property type="entry name" value="SnoaL_2"/>
    <property type="match status" value="1"/>
</dbReference>
<organism evidence="2 3">
    <name type="scientific">Enterovibrio norvegicus DSM 15893</name>
    <dbReference type="NCBI Taxonomy" id="1121869"/>
    <lineage>
        <taxon>Bacteria</taxon>
        <taxon>Pseudomonadati</taxon>
        <taxon>Pseudomonadota</taxon>
        <taxon>Gammaproteobacteria</taxon>
        <taxon>Vibrionales</taxon>
        <taxon>Vibrionaceae</taxon>
        <taxon>Enterovibrio</taxon>
    </lineage>
</organism>
<dbReference type="AlphaFoldDB" id="A0A1I5LZS4"/>
<dbReference type="Proteomes" id="UP000182692">
    <property type="component" value="Unassembled WGS sequence"/>
</dbReference>
<dbReference type="SUPFAM" id="SSF54427">
    <property type="entry name" value="NTF2-like"/>
    <property type="match status" value="1"/>
</dbReference>